<evidence type="ECO:0000313" key="9">
    <source>
        <dbReference type="Proteomes" id="UP000725002"/>
    </source>
</evidence>
<feature type="transmembrane region" description="Helical" evidence="6">
    <location>
        <begin position="228"/>
        <end position="246"/>
    </location>
</feature>
<evidence type="ECO:0000259" key="7">
    <source>
        <dbReference type="Pfam" id="PF00892"/>
    </source>
</evidence>
<feature type="transmembrane region" description="Helical" evidence="6">
    <location>
        <begin position="283"/>
        <end position="300"/>
    </location>
</feature>
<feature type="transmembrane region" description="Helical" evidence="6">
    <location>
        <begin position="195"/>
        <end position="216"/>
    </location>
</feature>
<feature type="domain" description="EamA" evidence="7">
    <location>
        <begin position="164"/>
        <end position="300"/>
    </location>
</feature>
<dbReference type="InterPro" id="IPR037185">
    <property type="entry name" value="EmrE-like"/>
</dbReference>
<evidence type="ECO:0000256" key="3">
    <source>
        <dbReference type="ARBA" id="ARBA00022692"/>
    </source>
</evidence>
<feature type="transmembrane region" description="Helical" evidence="6">
    <location>
        <begin position="163"/>
        <end position="183"/>
    </location>
</feature>
<feature type="transmembrane region" description="Helical" evidence="6">
    <location>
        <begin position="72"/>
        <end position="93"/>
    </location>
</feature>
<dbReference type="PANTHER" id="PTHR32322:SF18">
    <property type="entry name" value="S-ADENOSYLMETHIONINE_S-ADENOSYLHOMOCYSTEINE TRANSPORTER"/>
    <property type="match status" value="1"/>
</dbReference>
<feature type="transmembrane region" description="Helical" evidence="6">
    <location>
        <begin position="43"/>
        <end position="60"/>
    </location>
</feature>
<dbReference type="PANTHER" id="PTHR32322">
    <property type="entry name" value="INNER MEMBRANE TRANSPORTER"/>
    <property type="match status" value="1"/>
</dbReference>
<comment type="subcellular location">
    <subcellularLocation>
        <location evidence="1">Cell membrane</location>
        <topology evidence="1">Multi-pass membrane protein</topology>
    </subcellularLocation>
</comment>
<feature type="transmembrane region" description="Helical" evidence="6">
    <location>
        <begin position="12"/>
        <end position="31"/>
    </location>
</feature>
<name>A0A940DRA8_9BACT</name>
<feature type="transmembrane region" description="Helical" evidence="6">
    <location>
        <begin position="258"/>
        <end position="277"/>
    </location>
</feature>
<feature type="transmembrane region" description="Helical" evidence="6">
    <location>
        <begin position="130"/>
        <end position="151"/>
    </location>
</feature>
<dbReference type="AlphaFoldDB" id="A0A940DRA8"/>
<keyword evidence="5 6" id="KW-0472">Membrane</keyword>
<dbReference type="Pfam" id="PF00892">
    <property type="entry name" value="EamA"/>
    <property type="match status" value="2"/>
</dbReference>
<sequence length="314" mass="33632">MSTDLGKGHLAMLAASVMWGAMAPVSKYVMSAGLVGSIVVTDVRIFGAAVLFWVFSFFAGSEKVRKKDYPKLFFAGLFAIVCNQGVYITGVSMTSPVDASIITTSLPIVTMIFAALWLKEPVTLMKAGGVALGLGGALLLVFGNRLVPGAAQAAHSAAASSNVFGDLLCLLAQCSYAVYLVLFKDLISRYSPVTLMKWMFTFASAVMFPLSVGKFISAPWGEVPLDQFAGLGFILFCGTFLCYLLVPVGQKNLRPTLVAMYNYVQPIVATTIAVIWGMDSFNILKVIAVVLVFSGVLLVNRSKSRADVLKESDK</sequence>
<proteinExistence type="predicted"/>
<gene>
    <name evidence="8" type="ORF">IAB75_03195</name>
</gene>
<evidence type="ECO:0000256" key="6">
    <source>
        <dbReference type="SAM" id="Phobius"/>
    </source>
</evidence>
<feature type="domain" description="EamA" evidence="7">
    <location>
        <begin position="7"/>
        <end position="141"/>
    </location>
</feature>
<dbReference type="Proteomes" id="UP000725002">
    <property type="component" value="Unassembled WGS sequence"/>
</dbReference>
<reference evidence="8" key="1">
    <citation type="submission" date="2020-10" db="EMBL/GenBank/DDBJ databases">
        <authorList>
            <person name="Gilroy R."/>
        </authorList>
    </citation>
    <scope>NUCLEOTIDE SEQUENCE</scope>
    <source>
        <strain evidence="8">G3-8215</strain>
    </source>
</reference>
<evidence type="ECO:0000256" key="5">
    <source>
        <dbReference type="ARBA" id="ARBA00023136"/>
    </source>
</evidence>
<evidence type="ECO:0000256" key="2">
    <source>
        <dbReference type="ARBA" id="ARBA00022475"/>
    </source>
</evidence>
<evidence type="ECO:0000256" key="1">
    <source>
        <dbReference type="ARBA" id="ARBA00004651"/>
    </source>
</evidence>
<dbReference type="InterPro" id="IPR000620">
    <property type="entry name" value="EamA_dom"/>
</dbReference>
<evidence type="ECO:0000256" key="4">
    <source>
        <dbReference type="ARBA" id="ARBA00022989"/>
    </source>
</evidence>
<organism evidence="8 9">
    <name type="scientific">Candidatus Cryptobacteroides avicola</name>
    <dbReference type="NCBI Taxonomy" id="2840757"/>
    <lineage>
        <taxon>Bacteria</taxon>
        <taxon>Pseudomonadati</taxon>
        <taxon>Bacteroidota</taxon>
        <taxon>Bacteroidia</taxon>
        <taxon>Bacteroidales</taxon>
        <taxon>Candidatus Cryptobacteroides</taxon>
    </lineage>
</organism>
<keyword evidence="2" id="KW-1003">Cell membrane</keyword>
<accession>A0A940DRA8</accession>
<evidence type="ECO:0000313" key="8">
    <source>
        <dbReference type="EMBL" id="MBO8483109.1"/>
    </source>
</evidence>
<keyword evidence="4 6" id="KW-1133">Transmembrane helix</keyword>
<dbReference type="GO" id="GO:0005886">
    <property type="term" value="C:plasma membrane"/>
    <property type="evidence" value="ECO:0007669"/>
    <property type="project" value="UniProtKB-SubCell"/>
</dbReference>
<dbReference type="SUPFAM" id="SSF103481">
    <property type="entry name" value="Multidrug resistance efflux transporter EmrE"/>
    <property type="match status" value="2"/>
</dbReference>
<dbReference type="EMBL" id="JADILV010000021">
    <property type="protein sequence ID" value="MBO8483109.1"/>
    <property type="molecule type" value="Genomic_DNA"/>
</dbReference>
<protein>
    <submittedName>
        <fullName evidence="8">DMT family transporter</fullName>
    </submittedName>
</protein>
<dbReference type="InterPro" id="IPR050638">
    <property type="entry name" value="AA-Vitamin_Transporters"/>
</dbReference>
<keyword evidence="3 6" id="KW-0812">Transmembrane</keyword>
<reference evidence="8" key="2">
    <citation type="journal article" date="2021" name="PeerJ">
        <title>Extensive microbial diversity within the chicken gut microbiome revealed by metagenomics and culture.</title>
        <authorList>
            <person name="Gilroy R."/>
            <person name="Ravi A."/>
            <person name="Getino M."/>
            <person name="Pursley I."/>
            <person name="Horton D.L."/>
            <person name="Alikhan N.F."/>
            <person name="Baker D."/>
            <person name="Gharbi K."/>
            <person name="Hall N."/>
            <person name="Watson M."/>
            <person name="Adriaenssens E.M."/>
            <person name="Foster-Nyarko E."/>
            <person name="Jarju S."/>
            <person name="Secka A."/>
            <person name="Antonio M."/>
            <person name="Oren A."/>
            <person name="Chaudhuri R.R."/>
            <person name="La Ragione R."/>
            <person name="Hildebrand F."/>
            <person name="Pallen M.J."/>
        </authorList>
    </citation>
    <scope>NUCLEOTIDE SEQUENCE</scope>
    <source>
        <strain evidence="8">G3-8215</strain>
    </source>
</reference>
<feature type="transmembrane region" description="Helical" evidence="6">
    <location>
        <begin position="99"/>
        <end position="118"/>
    </location>
</feature>
<comment type="caution">
    <text evidence="8">The sequence shown here is derived from an EMBL/GenBank/DDBJ whole genome shotgun (WGS) entry which is preliminary data.</text>
</comment>